<dbReference type="InParanoid" id="C7R8Z9"/>
<reference evidence="2 3" key="1">
    <citation type="journal article" date="2009" name="Stand. Genomic Sci.">
        <title>Complete genome sequence of Kangiella koreensis type strain (SW-125).</title>
        <authorList>
            <person name="Han C."/>
            <person name="Sikorski J."/>
            <person name="Lapidus A."/>
            <person name="Nolan M."/>
            <person name="Glavina Del Rio T."/>
            <person name="Tice H."/>
            <person name="Cheng J.F."/>
            <person name="Lucas S."/>
            <person name="Chen F."/>
            <person name="Copeland A."/>
            <person name="Ivanova N."/>
            <person name="Mavromatis K."/>
            <person name="Ovchinnikova G."/>
            <person name="Pati A."/>
            <person name="Bruce D."/>
            <person name="Goodwin L."/>
            <person name="Pitluck S."/>
            <person name="Chen A."/>
            <person name="Palaniappan K."/>
            <person name="Land M."/>
            <person name="Hauser L."/>
            <person name="Chang Y.J."/>
            <person name="Jeffries C.D."/>
            <person name="Chain P."/>
            <person name="Saunders E."/>
            <person name="Brettin T."/>
            <person name="Goker M."/>
            <person name="Tindall B.J."/>
            <person name="Bristow J."/>
            <person name="Eisen J.A."/>
            <person name="Markowitz V."/>
            <person name="Hugenholtz P."/>
            <person name="Kyrpides N.C."/>
            <person name="Klenk H.P."/>
            <person name="Detter J.C."/>
        </authorList>
    </citation>
    <scope>NUCLEOTIDE SEQUENCE [LARGE SCALE GENOMIC DNA]</scope>
    <source>
        <strain evidence="3">DSM 16069 / KCTC 12182 / SW-125</strain>
    </source>
</reference>
<name>C7R8Z9_KANKD</name>
<organism evidence="2 3">
    <name type="scientific">Kangiella koreensis (strain DSM 16069 / JCM 12317 / KCTC 12182 / SW-125)</name>
    <dbReference type="NCBI Taxonomy" id="523791"/>
    <lineage>
        <taxon>Bacteria</taxon>
        <taxon>Pseudomonadati</taxon>
        <taxon>Pseudomonadota</taxon>
        <taxon>Gammaproteobacteria</taxon>
        <taxon>Kangiellales</taxon>
        <taxon>Kangiellaceae</taxon>
        <taxon>Kangiella</taxon>
    </lineage>
</organism>
<dbReference type="AlphaFoldDB" id="C7R8Z9"/>
<dbReference type="HOGENOM" id="CLU_102167_0_1_6"/>
<evidence type="ECO:0000313" key="2">
    <source>
        <dbReference type="EMBL" id="ACV27789.1"/>
    </source>
</evidence>
<evidence type="ECO:0000313" key="3">
    <source>
        <dbReference type="Proteomes" id="UP000001231"/>
    </source>
</evidence>
<feature type="domain" description="Chalcone isomerase" evidence="1">
    <location>
        <begin position="13"/>
        <end position="166"/>
    </location>
</feature>
<dbReference type="Proteomes" id="UP000001231">
    <property type="component" value="Chromosome"/>
</dbReference>
<keyword evidence="3" id="KW-1185">Reference proteome</keyword>
<proteinExistence type="predicted"/>
<dbReference type="STRING" id="523791.Kkor_2380"/>
<protein>
    <recommendedName>
        <fullName evidence="1">Chalcone isomerase domain-containing protein</fullName>
    </recommendedName>
</protein>
<sequence>MVGISLLIASPLARAKLEPSVRYQQTDYQLCAQQRVTKALFFDVVDVGVYYPNCQQAENVFDSQPKLLRFSYLREVEGIQFNEGADDFLEDNLTDVEKETCLAAFKDFNTIYKDVADGDYYDLFVTPDQGLNLRLNQSQLAELNQAKCATPYLNIWFGPESMDDDFSELQDKLKSLN</sequence>
<accession>C7R8Z9</accession>
<dbReference type="InterPro" id="IPR016088">
    <property type="entry name" value="Chalcone_isomerase_3-sand"/>
</dbReference>
<gene>
    <name evidence="2" type="ordered locus">Kkor_2380</name>
</gene>
<dbReference type="InterPro" id="IPR016087">
    <property type="entry name" value="Chalcone_isomerase"/>
</dbReference>
<dbReference type="KEGG" id="kko:Kkor_2380"/>
<dbReference type="Pfam" id="PF16036">
    <property type="entry name" value="Chalcone_3"/>
    <property type="match status" value="1"/>
</dbReference>
<evidence type="ECO:0000259" key="1">
    <source>
        <dbReference type="Pfam" id="PF16036"/>
    </source>
</evidence>
<dbReference type="EMBL" id="CP001707">
    <property type="protein sequence ID" value="ACV27789.1"/>
    <property type="molecule type" value="Genomic_DNA"/>
</dbReference>
<dbReference type="Gene3D" id="3.50.70.10">
    <property type="match status" value="1"/>
</dbReference>
<dbReference type="RefSeq" id="WP_015781394.1">
    <property type="nucleotide sequence ID" value="NC_013166.1"/>
</dbReference>